<dbReference type="OrthoDB" id="10459854at2759"/>
<evidence type="ECO:0000256" key="1">
    <source>
        <dbReference type="SAM" id="SignalP"/>
    </source>
</evidence>
<keyword evidence="3" id="KW-1185">Reference proteome</keyword>
<comment type="caution">
    <text evidence="2">The sequence shown here is derived from an EMBL/GenBank/DDBJ whole genome shotgun (WGS) entry which is preliminary data.</text>
</comment>
<dbReference type="HOGENOM" id="CLU_2110675_0_0_1"/>
<dbReference type="AlphaFoldDB" id="A0A059J1K6"/>
<evidence type="ECO:0000313" key="2">
    <source>
        <dbReference type="EMBL" id="KDB21654.1"/>
    </source>
</evidence>
<protein>
    <submittedName>
        <fullName evidence="2">Uncharacterized protein</fullName>
    </submittedName>
</protein>
<evidence type="ECO:0000313" key="3">
    <source>
        <dbReference type="Proteomes" id="UP000024533"/>
    </source>
</evidence>
<name>A0A059J1K6_TRIIM</name>
<feature type="chain" id="PRO_5001575068" evidence="1">
    <location>
        <begin position="22"/>
        <end position="115"/>
    </location>
</feature>
<dbReference type="Proteomes" id="UP000024533">
    <property type="component" value="Unassembled WGS sequence"/>
</dbReference>
<feature type="signal peptide" evidence="1">
    <location>
        <begin position="1"/>
        <end position="21"/>
    </location>
</feature>
<keyword evidence="1" id="KW-0732">Signal</keyword>
<reference evidence="2 3" key="1">
    <citation type="submission" date="2014-02" db="EMBL/GenBank/DDBJ databases">
        <title>The Genome Sequence of Trichophyton interdigitale MR816.</title>
        <authorList>
            <consortium name="The Broad Institute Genomics Platform"/>
            <person name="Cuomo C.A."/>
            <person name="White T.C."/>
            <person name="Graser Y."/>
            <person name="Martinez-Rossi N."/>
            <person name="Heitman J."/>
            <person name="Young S.K."/>
            <person name="Zeng Q."/>
            <person name="Gargeya S."/>
            <person name="Abouelleil A."/>
            <person name="Alvarado L."/>
            <person name="Chapman S.B."/>
            <person name="Gainer-Dewar J."/>
            <person name="Goldberg J."/>
            <person name="Griggs A."/>
            <person name="Gujja S."/>
            <person name="Hansen M."/>
            <person name="Howarth C."/>
            <person name="Imamovic A."/>
            <person name="Larimer J."/>
            <person name="Martinez D."/>
            <person name="Murphy C."/>
            <person name="Pearson M.D."/>
            <person name="Persinoti G."/>
            <person name="Poon T."/>
            <person name="Priest M."/>
            <person name="Roberts A.D."/>
            <person name="Saif S."/>
            <person name="Shea T.D."/>
            <person name="Sykes S.N."/>
            <person name="Wortman J."/>
            <person name="Nusbaum C."/>
            <person name="Birren B."/>
        </authorList>
    </citation>
    <scope>NUCLEOTIDE SEQUENCE [LARGE SCALE GENOMIC DNA]</scope>
    <source>
        <strain evidence="2 3">MR816</strain>
    </source>
</reference>
<gene>
    <name evidence="2" type="ORF">H109_06417</name>
</gene>
<proteinExistence type="predicted"/>
<sequence length="115" mass="12469">MKPTAIAYLLALGIFTGGVLAREGPTQEDKQKYDCSVYGAGSVRPSEEDTKSACQKAEGLFCHPEMEDDETFFCIIDASDSSKVTAFEEACKVDTQYLVSYLGSATTEELEKCSA</sequence>
<accession>A0A059J1K6</accession>
<organism evidence="2 3">
    <name type="scientific">Trichophyton interdigitale (strain MR816)</name>
    <dbReference type="NCBI Taxonomy" id="1215338"/>
    <lineage>
        <taxon>Eukaryota</taxon>
        <taxon>Fungi</taxon>
        <taxon>Dikarya</taxon>
        <taxon>Ascomycota</taxon>
        <taxon>Pezizomycotina</taxon>
        <taxon>Eurotiomycetes</taxon>
        <taxon>Eurotiomycetidae</taxon>
        <taxon>Onygenales</taxon>
        <taxon>Arthrodermataceae</taxon>
        <taxon>Trichophyton</taxon>
    </lineage>
</organism>
<dbReference type="OMA" id="DKQKYDC"/>
<dbReference type="EMBL" id="AOKY01000404">
    <property type="protein sequence ID" value="KDB21654.1"/>
    <property type="molecule type" value="Genomic_DNA"/>
</dbReference>